<dbReference type="PANTHER" id="PTHR44196:SF1">
    <property type="entry name" value="DEHYDROGENASE_REDUCTASE SDR FAMILY MEMBER 7B"/>
    <property type="match status" value="1"/>
</dbReference>
<dbReference type="SUPFAM" id="SSF51735">
    <property type="entry name" value="NAD(P)-binding Rossmann-fold domains"/>
    <property type="match status" value="1"/>
</dbReference>
<comment type="similarity">
    <text evidence="1">Belongs to the short-chain dehydrogenases/reductases (SDR) family.</text>
</comment>
<dbReference type="PANTHER" id="PTHR44196">
    <property type="entry name" value="DEHYDROGENASE/REDUCTASE SDR FAMILY MEMBER 7B"/>
    <property type="match status" value="1"/>
</dbReference>
<dbReference type="STRING" id="1666912.Ga0058931_1064"/>
<evidence type="ECO:0000313" key="4">
    <source>
        <dbReference type="EMBL" id="CUX80355.1"/>
    </source>
</evidence>
<dbReference type="Gene3D" id="3.40.50.720">
    <property type="entry name" value="NAD(P)-binding Rossmann-like Domain"/>
    <property type="match status" value="1"/>
</dbReference>
<dbReference type="GO" id="GO:0016491">
    <property type="term" value="F:oxidoreductase activity"/>
    <property type="evidence" value="ECO:0007669"/>
    <property type="project" value="UniProtKB-KW"/>
</dbReference>
<keyword evidence="7" id="KW-1185">Reference proteome</keyword>
<dbReference type="InterPro" id="IPR020904">
    <property type="entry name" value="Sc_DH/Rdtase_CS"/>
</dbReference>
<keyword evidence="2" id="KW-0560">Oxidoreductase</keyword>
<dbReference type="EMBL" id="LJSG01000010">
    <property type="protein sequence ID" value="KPP92976.1"/>
    <property type="molecule type" value="Genomic_DNA"/>
</dbReference>
<dbReference type="AlphaFoldDB" id="A0A0P8AFE6"/>
<dbReference type="Proteomes" id="UP000182045">
    <property type="component" value="Unassembled WGS sequence"/>
</dbReference>
<dbReference type="EMBL" id="FBYC01000004">
    <property type="protein sequence ID" value="CUX80355.1"/>
    <property type="molecule type" value="Genomic_DNA"/>
</dbReference>
<dbReference type="Pfam" id="PF00106">
    <property type="entry name" value="adh_short"/>
    <property type="match status" value="1"/>
</dbReference>
<gene>
    <name evidence="4" type="ORF">Ga0058931_1064</name>
    <name evidence="5" type="ORF">HLUCCA05_13205</name>
</gene>
<comment type="caution">
    <text evidence="5">The sequence shown here is derived from an EMBL/GenBank/DDBJ whole genome shotgun (WGS) entry which is preliminary data.</text>
</comment>
<evidence type="ECO:0000256" key="3">
    <source>
        <dbReference type="SAM" id="MobiDB-lite"/>
    </source>
</evidence>
<reference evidence="4 7" key="2">
    <citation type="submission" date="2016-01" db="EMBL/GenBank/DDBJ databases">
        <authorList>
            <person name="Varghese N."/>
        </authorList>
    </citation>
    <scope>NUCLEOTIDE SEQUENCE [LARGE SCALE GENOMIC DNA]</scope>
    <source>
        <strain evidence="4 7">HL-91</strain>
    </source>
</reference>
<sequence length="237" mass="24644">MKVLITGGASGFGAAVASACAARGDIVYVLDRVPGPGVFHAHDMASPDLAAWAALADWLAAQGPFDLVVLSAGISATGRFEDIPLQDHHKVTAVNLAGVIRLVQMLEKDALAPGARLVFIASLSCFTGYPGAASYAASKDGLAGFARSLRAPMRKRGVRVQLACPGPMDTPHATRYAPEGSSAKGRMSPERAAQAVLRSRSFVVVPGLGPKLAVLAGRVAPQSMTRLMGRVLFSKLK</sequence>
<evidence type="ECO:0000313" key="5">
    <source>
        <dbReference type="EMBL" id="KPP92976.1"/>
    </source>
</evidence>
<dbReference type="PROSITE" id="PS00061">
    <property type="entry name" value="ADH_SHORT"/>
    <property type="match status" value="1"/>
</dbReference>
<evidence type="ECO:0000313" key="7">
    <source>
        <dbReference type="Proteomes" id="UP000182045"/>
    </source>
</evidence>
<evidence type="ECO:0000313" key="6">
    <source>
        <dbReference type="Proteomes" id="UP000050413"/>
    </source>
</evidence>
<dbReference type="InterPro" id="IPR036291">
    <property type="entry name" value="NAD(P)-bd_dom_sf"/>
</dbReference>
<dbReference type="InterPro" id="IPR002347">
    <property type="entry name" value="SDR_fam"/>
</dbReference>
<dbReference type="GO" id="GO:0016020">
    <property type="term" value="C:membrane"/>
    <property type="evidence" value="ECO:0007669"/>
    <property type="project" value="TreeGrafter"/>
</dbReference>
<name>A0A0P8AFE6_9RHOB</name>
<reference evidence="5 6" key="1">
    <citation type="submission" date="2015-09" db="EMBL/GenBank/DDBJ databases">
        <title>Identification and resolution of microdiversity through metagenomic sequencing of parallel consortia.</title>
        <authorList>
            <person name="Nelson W.C."/>
            <person name="Romine M.F."/>
            <person name="Lindemann S.R."/>
        </authorList>
    </citation>
    <scope>NUCLEOTIDE SEQUENCE [LARGE SCALE GENOMIC DNA]</scope>
    <source>
        <strain evidence="5">HL-91</strain>
    </source>
</reference>
<dbReference type="CDD" id="cd05233">
    <property type="entry name" value="SDR_c"/>
    <property type="match status" value="1"/>
</dbReference>
<dbReference type="PROSITE" id="PS51257">
    <property type="entry name" value="PROKAR_LIPOPROTEIN"/>
    <property type="match status" value="1"/>
</dbReference>
<dbReference type="PRINTS" id="PR00081">
    <property type="entry name" value="GDHRDH"/>
</dbReference>
<dbReference type="RefSeq" id="WP_072245414.1">
    <property type="nucleotide sequence ID" value="NZ_FBYC01000004.1"/>
</dbReference>
<accession>A0A0P8AFE6</accession>
<organism evidence="5 6">
    <name type="scientific">Roseibaca calidilacus</name>
    <dbReference type="NCBI Taxonomy" id="1666912"/>
    <lineage>
        <taxon>Bacteria</taxon>
        <taxon>Pseudomonadati</taxon>
        <taxon>Pseudomonadota</taxon>
        <taxon>Alphaproteobacteria</taxon>
        <taxon>Rhodobacterales</taxon>
        <taxon>Paracoccaceae</taxon>
        <taxon>Roseinatronobacter</taxon>
    </lineage>
</organism>
<proteinExistence type="inferred from homology"/>
<feature type="region of interest" description="Disordered" evidence="3">
    <location>
        <begin position="169"/>
        <end position="189"/>
    </location>
</feature>
<dbReference type="Proteomes" id="UP000050413">
    <property type="component" value="Unassembled WGS sequence"/>
</dbReference>
<evidence type="ECO:0000256" key="1">
    <source>
        <dbReference type="ARBA" id="ARBA00006484"/>
    </source>
</evidence>
<evidence type="ECO:0000256" key="2">
    <source>
        <dbReference type="ARBA" id="ARBA00023002"/>
    </source>
</evidence>
<protein>
    <submittedName>
        <fullName evidence="5">Putative short-chain dehydrogenase</fullName>
    </submittedName>
</protein>